<evidence type="ECO:0000313" key="3">
    <source>
        <dbReference type="Proteomes" id="UP001141327"/>
    </source>
</evidence>
<comment type="caution">
    <text evidence="2">The sequence shown here is derived from an EMBL/GenBank/DDBJ whole genome shotgun (WGS) entry which is preliminary data.</text>
</comment>
<accession>A0ABQ8UHS6</accession>
<name>A0ABQ8UHS6_9EUKA</name>
<feature type="compositionally biased region" description="Basic residues" evidence="1">
    <location>
        <begin position="34"/>
        <end position="46"/>
    </location>
</feature>
<organism evidence="2 3">
    <name type="scientific">Paratrimastix pyriformis</name>
    <dbReference type="NCBI Taxonomy" id="342808"/>
    <lineage>
        <taxon>Eukaryota</taxon>
        <taxon>Metamonada</taxon>
        <taxon>Preaxostyla</taxon>
        <taxon>Paratrimastigidae</taxon>
        <taxon>Paratrimastix</taxon>
    </lineage>
</organism>
<evidence type="ECO:0000256" key="1">
    <source>
        <dbReference type="SAM" id="MobiDB-lite"/>
    </source>
</evidence>
<dbReference type="Proteomes" id="UP001141327">
    <property type="component" value="Unassembled WGS sequence"/>
</dbReference>
<keyword evidence="3" id="KW-1185">Reference proteome</keyword>
<evidence type="ECO:0000313" key="2">
    <source>
        <dbReference type="EMBL" id="KAJ4456874.1"/>
    </source>
</evidence>
<protein>
    <submittedName>
        <fullName evidence="2">Uncharacterized protein</fullName>
    </submittedName>
</protein>
<feature type="region of interest" description="Disordered" evidence="1">
    <location>
        <begin position="1"/>
        <end position="54"/>
    </location>
</feature>
<dbReference type="EMBL" id="JAPMOS010000059">
    <property type="protein sequence ID" value="KAJ4456874.1"/>
    <property type="molecule type" value="Genomic_DNA"/>
</dbReference>
<reference evidence="2" key="1">
    <citation type="journal article" date="2022" name="bioRxiv">
        <title>Genomics of Preaxostyla Flagellates Illuminates Evolutionary Transitions and the Path Towards Mitochondrial Loss.</title>
        <authorList>
            <person name="Novak L.V.F."/>
            <person name="Treitli S.C."/>
            <person name="Pyrih J."/>
            <person name="Halakuc P."/>
            <person name="Pipaliya S.V."/>
            <person name="Vacek V."/>
            <person name="Brzon O."/>
            <person name="Soukal P."/>
            <person name="Eme L."/>
            <person name="Dacks J.B."/>
            <person name="Karnkowska A."/>
            <person name="Elias M."/>
            <person name="Hampl V."/>
        </authorList>
    </citation>
    <scope>NUCLEOTIDE SEQUENCE</scope>
    <source>
        <strain evidence="2">RCP-MX</strain>
    </source>
</reference>
<gene>
    <name evidence="2" type="ORF">PAPYR_7800</name>
</gene>
<proteinExistence type="predicted"/>
<sequence>MPKLSEATPPQKGEDDQLPRSLRLMLKAKEDAKRKKQAKKMARKNPKPVPAPLPGRKIQVCKLFRLF</sequence>